<dbReference type="PATRIC" id="fig|997296.3.peg.961"/>
<dbReference type="Proteomes" id="UP000010523">
    <property type="component" value="Unassembled WGS sequence"/>
</dbReference>
<dbReference type="EMBL" id="AFEU01000001">
    <property type="protein sequence ID" value="EIJ82152.1"/>
    <property type="molecule type" value="Genomic_DNA"/>
</dbReference>
<evidence type="ECO:0000256" key="1">
    <source>
        <dbReference type="SAM" id="Phobius"/>
    </source>
</evidence>
<comment type="caution">
    <text evidence="2">The sequence shown here is derived from an EMBL/GenBank/DDBJ whole genome shotgun (WGS) entry which is preliminary data.</text>
</comment>
<organism evidence="2 3">
    <name type="scientific">Bacillus methanolicus PB1</name>
    <dbReference type="NCBI Taxonomy" id="997296"/>
    <lineage>
        <taxon>Bacteria</taxon>
        <taxon>Bacillati</taxon>
        <taxon>Bacillota</taxon>
        <taxon>Bacilli</taxon>
        <taxon>Bacillales</taxon>
        <taxon>Bacillaceae</taxon>
        <taxon>Bacillus</taxon>
    </lineage>
</organism>
<dbReference type="eggNOG" id="ENOG5030DE5">
    <property type="taxonomic scope" value="Bacteria"/>
</dbReference>
<accession>I3E6N1</accession>
<gene>
    <name evidence="2" type="ORF">PB1_04420</name>
</gene>
<evidence type="ECO:0000313" key="2">
    <source>
        <dbReference type="EMBL" id="EIJ82152.1"/>
    </source>
</evidence>
<keyword evidence="1" id="KW-0472">Membrane</keyword>
<protein>
    <submittedName>
        <fullName evidence="2">Uncharacterized protein</fullName>
    </submittedName>
</protein>
<feature type="transmembrane region" description="Helical" evidence="1">
    <location>
        <begin position="21"/>
        <end position="43"/>
    </location>
</feature>
<keyword evidence="1" id="KW-1133">Transmembrane helix</keyword>
<keyword evidence="1" id="KW-0812">Transmembrane</keyword>
<name>I3E6N1_BACMT</name>
<keyword evidence="3" id="KW-1185">Reference proteome</keyword>
<evidence type="ECO:0000313" key="3">
    <source>
        <dbReference type="Proteomes" id="UP000010523"/>
    </source>
</evidence>
<sequence>MEKRFKTAHTFLTKGGIFIAILWITTIGFVICLGIVGGVHFYFVRQALNVEDSIIVDLLPEEEEQTKKS</sequence>
<dbReference type="AlphaFoldDB" id="I3E6N1"/>
<reference evidence="2 3" key="1">
    <citation type="journal article" date="2012" name="Appl. Environ. Microbiol.">
        <title>Genome Sequence of Thermotolerant Bacillus methanolicus: Features and Regulation Related to Methylotrophy and Production of L-Lysine and L-Glutamate from Methanol.</title>
        <authorList>
            <person name="Heggeset T.M."/>
            <person name="Krog A."/>
            <person name="Balzer S."/>
            <person name="Wentzel A."/>
            <person name="Ellingsen T.E."/>
            <person name="Brautaset T."/>
        </authorList>
    </citation>
    <scope>NUCLEOTIDE SEQUENCE [LARGE SCALE GENOMIC DNA]</scope>
    <source>
        <strain evidence="2 3">PB1</strain>
    </source>
</reference>
<proteinExistence type="predicted"/>